<reference evidence="6" key="1">
    <citation type="submission" date="2023-07" db="EMBL/GenBank/DDBJ databases">
        <authorList>
            <person name="Stuckert A."/>
        </authorList>
    </citation>
    <scope>NUCLEOTIDE SEQUENCE</scope>
</reference>
<evidence type="ECO:0000256" key="1">
    <source>
        <dbReference type="ARBA" id="ARBA00004141"/>
    </source>
</evidence>
<organism evidence="6 7">
    <name type="scientific">Ranitomeya imitator</name>
    <name type="common">mimic poison frog</name>
    <dbReference type="NCBI Taxonomy" id="111125"/>
    <lineage>
        <taxon>Eukaryota</taxon>
        <taxon>Metazoa</taxon>
        <taxon>Chordata</taxon>
        <taxon>Craniata</taxon>
        <taxon>Vertebrata</taxon>
        <taxon>Euteleostomi</taxon>
        <taxon>Amphibia</taxon>
        <taxon>Batrachia</taxon>
        <taxon>Anura</taxon>
        <taxon>Neobatrachia</taxon>
        <taxon>Hyloidea</taxon>
        <taxon>Dendrobatidae</taxon>
        <taxon>Dendrobatinae</taxon>
        <taxon>Ranitomeya</taxon>
    </lineage>
</organism>
<feature type="transmembrane region" description="Helical" evidence="3">
    <location>
        <begin position="125"/>
        <end position="146"/>
    </location>
</feature>
<dbReference type="Gene3D" id="3.40.50.720">
    <property type="entry name" value="NAD(P)-binding Rossmann-like Domain"/>
    <property type="match status" value="1"/>
</dbReference>
<keyword evidence="2" id="KW-0560">Oxidoreductase</keyword>
<dbReference type="InterPro" id="IPR036291">
    <property type="entry name" value="NAD(P)-bd_dom_sf"/>
</dbReference>
<feature type="transmembrane region" description="Helical" evidence="3">
    <location>
        <begin position="428"/>
        <end position="448"/>
    </location>
</feature>
<comment type="caution">
    <text evidence="6">The sequence shown here is derived from an EMBL/GenBank/DDBJ whole genome shotgun (WGS) entry which is preliminary data.</text>
</comment>
<dbReference type="Pfam" id="PF08240">
    <property type="entry name" value="ADH_N"/>
    <property type="match status" value="1"/>
</dbReference>
<keyword evidence="7" id="KW-1185">Reference proteome</keyword>
<sequence length="603" mass="65203">MLNYMDRSALSITAPLIEKELGFSPAEMGMIFSAFFVGYALFNFIGGWASDKVGPKTVFLVCSLTVVHFLWHDWFIRVLFGMAEGPVSSAGNKIISSWISRKQSATAIGIFSAGSPLGGALSGPVVGLLALSLGWRPAFAWAIIWYFVASDKPSKSKLLAPSEPITIFLFFFLTWFPSYLNHSLHLNIKEISIATIIPWVIGSIGMILGGVCSDFIYRITGAAICVAISGSVTTIESAIALMSYLLAVIQDVVHKDKVGSVGGAMHGLANTSGIIGPFVTGLIVQFSETDVLIKVDAAGICGSDIGAFRGTNPLVTYPRNIGHEVSGIVLEKGTGMPENIKEGDRVVIDPYIYCGHCYPCSIGRTNCCESLKVIGVHVDGAMQEVVTHPAHLIHKVPEELSQKMHLLQSHWTIALHALHRTKLKAGEYVVIIGAGAIGLLAALSALHYNAIPILVDLVEERLAYAKTLGVIYTINPLKTQVIEQVKEITAGSLAQVVVEASGANSAIRQTLDLASFAGRIAFTGWPKQETPLPTNLITFKELDLCGSRTSVGEFAEALEILTKRNINPEDIISKFVSLDDVPALVREQEQYPERYLKINTTFK</sequence>
<dbReference type="EMBL" id="CAUEEQ010034233">
    <property type="protein sequence ID" value="CAJ0952041.1"/>
    <property type="molecule type" value="Genomic_DNA"/>
</dbReference>
<dbReference type="PANTHER" id="PTHR43401:SF2">
    <property type="entry name" value="L-THREONINE 3-DEHYDROGENASE"/>
    <property type="match status" value="1"/>
</dbReference>
<proteinExistence type="predicted"/>
<dbReference type="CDD" id="cd17319">
    <property type="entry name" value="MFS_ExuT_GudP_like"/>
    <property type="match status" value="1"/>
</dbReference>
<name>A0ABN9LVQ2_9NEOB</name>
<evidence type="ECO:0000259" key="5">
    <source>
        <dbReference type="Pfam" id="PF08240"/>
    </source>
</evidence>
<dbReference type="InterPro" id="IPR013149">
    <property type="entry name" value="ADH-like_C"/>
</dbReference>
<dbReference type="SUPFAM" id="SSF51735">
    <property type="entry name" value="NAD(P)-binding Rossmann-fold domains"/>
    <property type="match status" value="1"/>
</dbReference>
<keyword evidence="3" id="KW-0472">Membrane</keyword>
<dbReference type="Pfam" id="PF00107">
    <property type="entry name" value="ADH_zinc_N"/>
    <property type="match status" value="1"/>
</dbReference>
<dbReference type="InterPro" id="IPR050129">
    <property type="entry name" value="Zn_alcohol_dh"/>
</dbReference>
<dbReference type="PANTHER" id="PTHR43401">
    <property type="entry name" value="L-THREONINE 3-DEHYDROGENASE"/>
    <property type="match status" value="1"/>
</dbReference>
<feature type="transmembrane region" description="Helical" evidence="3">
    <location>
        <begin position="196"/>
        <end position="217"/>
    </location>
</feature>
<comment type="subcellular location">
    <subcellularLocation>
        <location evidence="1">Membrane</location>
        <topology evidence="1">Multi-pass membrane protein</topology>
    </subcellularLocation>
</comment>
<dbReference type="Proteomes" id="UP001176940">
    <property type="component" value="Unassembled WGS sequence"/>
</dbReference>
<evidence type="ECO:0000313" key="7">
    <source>
        <dbReference type="Proteomes" id="UP001176940"/>
    </source>
</evidence>
<evidence type="ECO:0000313" key="6">
    <source>
        <dbReference type="EMBL" id="CAJ0952041.1"/>
    </source>
</evidence>
<keyword evidence="3" id="KW-1133">Transmembrane helix</keyword>
<dbReference type="InterPro" id="IPR011032">
    <property type="entry name" value="GroES-like_sf"/>
</dbReference>
<feature type="transmembrane region" description="Helical" evidence="3">
    <location>
        <begin position="158"/>
        <end position="176"/>
    </location>
</feature>
<dbReference type="InterPro" id="IPR036259">
    <property type="entry name" value="MFS_trans_sf"/>
</dbReference>
<dbReference type="Gene3D" id="1.20.1250.20">
    <property type="entry name" value="MFS general substrate transporter like domains"/>
    <property type="match status" value="2"/>
</dbReference>
<feature type="transmembrane region" description="Helical" evidence="3">
    <location>
        <begin position="58"/>
        <end position="80"/>
    </location>
</feature>
<feature type="domain" description="Alcohol dehydrogenase-like N-terminal" evidence="5">
    <location>
        <begin position="288"/>
        <end position="398"/>
    </location>
</feature>
<feature type="transmembrane region" description="Helical" evidence="3">
    <location>
        <begin position="224"/>
        <end position="247"/>
    </location>
</feature>
<feature type="transmembrane region" description="Helical" evidence="3">
    <location>
        <begin position="28"/>
        <end position="46"/>
    </location>
</feature>
<feature type="transmembrane region" description="Helical" evidence="3">
    <location>
        <begin position="267"/>
        <end position="284"/>
    </location>
</feature>
<keyword evidence="3" id="KW-0812">Transmembrane</keyword>
<feature type="domain" description="Alcohol dehydrogenase-like C-terminal" evidence="4">
    <location>
        <begin position="436"/>
        <end position="562"/>
    </location>
</feature>
<evidence type="ECO:0000256" key="2">
    <source>
        <dbReference type="ARBA" id="ARBA00023002"/>
    </source>
</evidence>
<evidence type="ECO:0000256" key="3">
    <source>
        <dbReference type="SAM" id="Phobius"/>
    </source>
</evidence>
<dbReference type="Gene3D" id="3.90.180.10">
    <property type="entry name" value="Medium-chain alcohol dehydrogenases, catalytic domain"/>
    <property type="match status" value="1"/>
</dbReference>
<gene>
    <name evidence="6" type="ORF">RIMI_LOCUS13706116</name>
</gene>
<dbReference type="InterPro" id="IPR013154">
    <property type="entry name" value="ADH-like_N"/>
</dbReference>
<evidence type="ECO:0008006" key="8">
    <source>
        <dbReference type="Google" id="ProtNLM"/>
    </source>
</evidence>
<dbReference type="SUPFAM" id="SSF103473">
    <property type="entry name" value="MFS general substrate transporter"/>
    <property type="match status" value="1"/>
</dbReference>
<dbReference type="InterPro" id="IPR011701">
    <property type="entry name" value="MFS"/>
</dbReference>
<dbReference type="Pfam" id="PF07690">
    <property type="entry name" value="MFS_1"/>
    <property type="match status" value="1"/>
</dbReference>
<dbReference type="SUPFAM" id="SSF50129">
    <property type="entry name" value="GroES-like"/>
    <property type="match status" value="1"/>
</dbReference>
<evidence type="ECO:0000259" key="4">
    <source>
        <dbReference type="Pfam" id="PF00107"/>
    </source>
</evidence>
<accession>A0ABN9LVQ2</accession>
<protein>
    <recommendedName>
        <fullName evidence="8">Alcohol dehydrogenase</fullName>
    </recommendedName>
</protein>